<name>A0A9N9W3H8_9HYPO</name>
<protein>
    <submittedName>
        <fullName evidence="2">Uncharacterized protein</fullName>
    </submittedName>
</protein>
<comment type="caution">
    <text evidence="2">The sequence shown here is derived from an EMBL/GenBank/DDBJ whole genome shotgun (WGS) entry which is preliminary data.</text>
</comment>
<dbReference type="EMBL" id="CABFNQ020000765">
    <property type="protein sequence ID" value="CAH0042060.1"/>
    <property type="molecule type" value="Genomic_DNA"/>
</dbReference>
<sequence>MPLQNTESVSEGSLTNSLHSSPCARVAWTCRHASLNFSRPGSVDDTNVTPEVISHLLVLFGQLEEQGAVLSFTNGKTWGAKWQEYTKTWDDVHWNGDTYPPRDDATGPCPFDHGHDHENDNETQHSAGDDRAVPSPFDDSDDLSDLSVQYTVMHDRCEDLIDMTSSLSLEGSVINPLPSHVTAQSPRTVLSADSIDTFAGSASSYMPTSVQRPQPQTGVGRSRCHIAPSEDRFSSAASKDGPYMTMPPQQLSRVEEWVAQLDLGDRSQGSTSSICDRGAGRERQAMQTPLSSTGNAMDITENNYRRLCMAIEEVGGAKTELLHLFYSQGERAIVSVREHLEGMMDTSLRHGRSTEDIGALFRSMRAKLLRLSEADWDAADAEKVRKKEAQFGSANQRLRSLEERVRLWTELDN</sequence>
<dbReference type="OrthoDB" id="5142996at2759"/>
<evidence type="ECO:0000313" key="2">
    <source>
        <dbReference type="EMBL" id="CAH0042060.1"/>
    </source>
</evidence>
<reference evidence="2" key="1">
    <citation type="submission" date="2021-10" db="EMBL/GenBank/DDBJ databases">
        <authorList>
            <person name="Piombo E."/>
        </authorList>
    </citation>
    <scope>NUCLEOTIDE SEQUENCE</scope>
</reference>
<proteinExistence type="predicted"/>
<feature type="region of interest" description="Disordered" evidence="1">
    <location>
        <begin position="265"/>
        <end position="297"/>
    </location>
</feature>
<dbReference type="AlphaFoldDB" id="A0A9N9W3H8"/>
<evidence type="ECO:0000256" key="1">
    <source>
        <dbReference type="SAM" id="MobiDB-lite"/>
    </source>
</evidence>
<keyword evidence="3" id="KW-1185">Reference proteome</keyword>
<organism evidence="2 3">
    <name type="scientific">Clonostachys rhizophaga</name>
    <dbReference type="NCBI Taxonomy" id="160324"/>
    <lineage>
        <taxon>Eukaryota</taxon>
        <taxon>Fungi</taxon>
        <taxon>Dikarya</taxon>
        <taxon>Ascomycota</taxon>
        <taxon>Pezizomycotina</taxon>
        <taxon>Sordariomycetes</taxon>
        <taxon>Hypocreomycetidae</taxon>
        <taxon>Hypocreales</taxon>
        <taxon>Bionectriaceae</taxon>
        <taxon>Clonostachys</taxon>
    </lineage>
</organism>
<feature type="compositionally biased region" description="Polar residues" evidence="1">
    <location>
        <begin position="285"/>
        <end position="295"/>
    </location>
</feature>
<feature type="region of interest" description="Disordered" evidence="1">
    <location>
        <begin position="202"/>
        <end position="223"/>
    </location>
</feature>
<accession>A0A9N9W3H8</accession>
<feature type="region of interest" description="Disordered" evidence="1">
    <location>
        <begin position="99"/>
        <end position="142"/>
    </location>
</feature>
<feature type="compositionally biased region" description="Polar residues" evidence="1">
    <location>
        <begin position="202"/>
        <end position="219"/>
    </location>
</feature>
<feature type="compositionally biased region" description="Basic and acidic residues" evidence="1">
    <location>
        <begin position="112"/>
        <end position="132"/>
    </location>
</feature>
<gene>
    <name evidence="2" type="ORF">CRHIZ90672A_00016563</name>
</gene>
<dbReference type="Proteomes" id="UP000696573">
    <property type="component" value="Unassembled WGS sequence"/>
</dbReference>
<evidence type="ECO:0000313" key="3">
    <source>
        <dbReference type="Proteomes" id="UP000696573"/>
    </source>
</evidence>